<dbReference type="EMBL" id="ANHZ02000009">
    <property type="protein sequence ID" value="EME36735.1"/>
    <property type="molecule type" value="Genomic_DNA"/>
</dbReference>
<dbReference type="CDD" id="cd06553">
    <property type="entry name" value="ASCH_Ef3133_like"/>
    <property type="match status" value="1"/>
</dbReference>
<comment type="caution">
    <text evidence="2">The sequence shown here is derived from an EMBL/GenBank/DDBJ whole genome shotgun (WGS) entry which is preliminary data.</text>
</comment>
<organism evidence="2 3">
    <name type="scientific">Kocuria palustris PEL</name>
    <dbReference type="NCBI Taxonomy" id="1236550"/>
    <lineage>
        <taxon>Bacteria</taxon>
        <taxon>Bacillati</taxon>
        <taxon>Actinomycetota</taxon>
        <taxon>Actinomycetes</taxon>
        <taxon>Micrococcales</taxon>
        <taxon>Micrococcaceae</taxon>
        <taxon>Kocuria</taxon>
    </lineage>
</organism>
<dbReference type="InterPro" id="IPR007374">
    <property type="entry name" value="ASCH_domain"/>
</dbReference>
<evidence type="ECO:0000313" key="2">
    <source>
        <dbReference type="EMBL" id="EME36735.1"/>
    </source>
</evidence>
<name>M2YDV6_9MICC</name>
<dbReference type="PANTHER" id="PTHR39203">
    <property type="entry name" value="CYTOPLASMIC PROTEIN-RELATED"/>
    <property type="match status" value="1"/>
</dbReference>
<dbReference type="Proteomes" id="UP000009877">
    <property type="component" value="Unassembled WGS sequence"/>
</dbReference>
<evidence type="ECO:0000259" key="1">
    <source>
        <dbReference type="SMART" id="SM01022"/>
    </source>
</evidence>
<gene>
    <name evidence="2" type="ORF">C884_02545</name>
</gene>
<evidence type="ECO:0000313" key="3">
    <source>
        <dbReference type="Proteomes" id="UP000009877"/>
    </source>
</evidence>
<dbReference type="Pfam" id="PF04266">
    <property type="entry name" value="ASCH"/>
    <property type="match status" value="1"/>
</dbReference>
<sequence>MPEQVPEAWAFGAEPAQADELLALVLAGIKSATASSLWDYEAEGEPLPTAGDLSILLDGRGEPRAVIRSTDVHVVPFRGVDAEHAHAEGEGDRSLAYWRVVHEQFWRQHSPGGRGFDDQMPVVCERFTLVHPVPSS</sequence>
<dbReference type="InterPro" id="IPR015947">
    <property type="entry name" value="PUA-like_sf"/>
</dbReference>
<dbReference type="SMART" id="SM01022">
    <property type="entry name" value="ASCH"/>
    <property type="match status" value="1"/>
</dbReference>
<dbReference type="PANTHER" id="PTHR39203:SF1">
    <property type="entry name" value="CYTOPLASMIC PROTEIN"/>
    <property type="match status" value="1"/>
</dbReference>
<reference evidence="2 3" key="1">
    <citation type="journal article" date="2014" name="Genome Announc.">
        <title>Draft Genome Sequence of Kocuria palustris PEL.</title>
        <authorList>
            <person name="Sharma G."/>
            <person name="Khatri I."/>
            <person name="Subramanian S."/>
        </authorList>
    </citation>
    <scope>NUCLEOTIDE SEQUENCE [LARGE SCALE GENOMIC DNA]</scope>
    <source>
        <strain evidence="2 3">PEL</strain>
    </source>
</reference>
<dbReference type="Gene3D" id="3.10.400.10">
    <property type="entry name" value="Sulfate adenylyltransferase"/>
    <property type="match status" value="1"/>
</dbReference>
<dbReference type="SUPFAM" id="SSF88697">
    <property type="entry name" value="PUA domain-like"/>
    <property type="match status" value="1"/>
</dbReference>
<feature type="domain" description="ASCH" evidence="1">
    <location>
        <begin position="9"/>
        <end position="131"/>
    </location>
</feature>
<dbReference type="PIRSF" id="PIRSF021320">
    <property type="entry name" value="DUF984"/>
    <property type="match status" value="1"/>
</dbReference>
<dbReference type="InterPro" id="IPR009326">
    <property type="entry name" value="DUF984"/>
</dbReference>
<accession>M2YDV6</accession>
<proteinExistence type="predicted"/>
<dbReference type="AlphaFoldDB" id="M2YDV6"/>
<keyword evidence="3" id="KW-1185">Reference proteome</keyword>
<protein>
    <recommendedName>
        <fullName evidence="1">ASCH domain-containing protein</fullName>
    </recommendedName>
</protein>